<dbReference type="RefSeq" id="WP_322424547.1">
    <property type="nucleotide sequence ID" value="NZ_CP141058.1"/>
</dbReference>
<proteinExistence type="predicted"/>
<dbReference type="Proteomes" id="UP001291999">
    <property type="component" value="Unassembled WGS sequence"/>
</dbReference>
<organism evidence="2 3">
    <name type="scientific">Nocardioides renjunii</name>
    <dbReference type="NCBI Taxonomy" id="3095075"/>
    <lineage>
        <taxon>Bacteria</taxon>
        <taxon>Bacillati</taxon>
        <taxon>Actinomycetota</taxon>
        <taxon>Actinomycetes</taxon>
        <taxon>Propionibacteriales</taxon>
        <taxon>Nocardioidaceae</taxon>
        <taxon>Nocardioides</taxon>
    </lineage>
</organism>
<sequence>MTQQPFSRPGAIDLSGLGKPAPQAPQPAPRGAAPTQPGTPTGGGSSYTVLVDEQSFQGLLEQSMTAPVLLAFYSRTRMPESGQLADDLATVVEEHEGRYLLGLVDIDAVPQIAQAMQIPSIPLVVAVVDGRPMPLLQDALPIAELRTALTQVGQQLTAQGVTGRHQPRSVAAPAAEGDEEAVDPRYAPAQDALAEGDIDRAVAEYQKLVDANPADVEAAGGLAIAKVMQRTQGVDLAQARSAAADNPDDVDAQTLVADLDMLGGHVEDAFTRLVNLVARTADPERSKARDHLLGLFAAVGNDDPRVLAGRRNLASALF</sequence>
<dbReference type="InterPro" id="IPR011990">
    <property type="entry name" value="TPR-like_helical_dom_sf"/>
</dbReference>
<accession>A0ABU5KC03</accession>
<dbReference type="InterPro" id="IPR036249">
    <property type="entry name" value="Thioredoxin-like_sf"/>
</dbReference>
<feature type="region of interest" description="Disordered" evidence="1">
    <location>
        <begin position="158"/>
        <end position="180"/>
    </location>
</feature>
<reference evidence="2 3" key="1">
    <citation type="submission" date="2023-11" db="EMBL/GenBank/DDBJ databases">
        <title>Novel species in genus Nocardioides.</title>
        <authorList>
            <person name="Zhou H."/>
        </authorList>
    </citation>
    <scope>NUCLEOTIDE SEQUENCE [LARGE SCALE GENOMIC DNA]</scope>
    <source>
        <strain evidence="2 3">S-58</strain>
    </source>
</reference>
<evidence type="ECO:0000313" key="3">
    <source>
        <dbReference type="Proteomes" id="UP001291999"/>
    </source>
</evidence>
<dbReference type="SUPFAM" id="SSF52833">
    <property type="entry name" value="Thioredoxin-like"/>
    <property type="match status" value="1"/>
</dbReference>
<name>A0ABU5KC03_9ACTN</name>
<feature type="compositionally biased region" description="Low complexity" evidence="1">
    <location>
        <begin position="29"/>
        <end position="39"/>
    </location>
</feature>
<feature type="region of interest" description="Disordered" evidence="1">
    <location>
        <begin position="1"/>
        <end position="47"/>
    </location>
</feature>
<dbReference type="EMBL" id="JAXQPW010000004">
    <property type="protein sequence ID" value="MDZ5662489.1"/>
    <property type="molecule type" value="Genomic_DNA"/>
</dbReference>
<evidence type="ECO:0000256" key="1">
    <source>
        <dbReference type="SAM" id="MobiDB-lite"/>
    </source>
</evidence>
<keyword evidence="3" id="KW-1185">Reference proteome</keyword>
<dbReference type="Gene3D" id="1.25.40.10">
    <property type="entry name" value="Tetratricopeptide repeat domain"/>
    <property type="match status" value="1"/>
</dbReference>
<comment type="caution">
    <text evidence="2">The sequence shown here is derived from an EMBL/GenBank/DDBJ whole genome shotgun (WGS) entry which is preliminary data.</text>
</comment>
<dbReference type="Pfam" id="PF14561">
    <property type="entry name" value="TPR_20"/>
    <property type="match status" value="1"/>
</dbReference>
<gene>
    <name evidence="2" type="ORF">SFC79_12010</name>
</gene>
<dbReference type="Gene3D" id="3.40.30.10">
    <property type="entry name" value="Glutaredoxin"/>
    <property type="match status" value="1"/>
</dbReference>
<dbReference type="SUPFAM" id="SSF48452">
    <property type="entry name" value="TPR-like"/>
    <property type="match status" value="1"/>
</dbReference>
<protein>
    <submittedName>
        <fullName evidence="2">Tetratricopeptide repeat protein</fullName>
    </submittedName>
</protein>
<evidence type="ECO:0000313" key="2">
    <source>
        <dbReference type="EMBL" id="MDZ5662489.1"/>
    </source>
</evidence>